<keyword evidence="1" id="KW-0472">Membrane</keyword>
<evidence type="ECO:0000256" key="1">
    <source>
        <dbReference type="SAM" id="Phobius"/>
    </source>
</evidence>
<feature type="transmembrane region" description="Helical" evidence="1">
    <location>
        <begin position="21"/>
        <end position="39"/>
    </location>
</feature>
<organism evidence="2 3">
    <name type="scientific">Methylophaga thiooxydans</name>
    <dbReference type="NCBI Taxonomy" id="392484"/>
    <lineage>
        <taxon>Bacteria</taxon>
        <taxon>Pseudomonadati</taxon>
        <taxon>Pseudomonadota</taxon>
        <taxon>Gammaproteobacteria</taxon>
        <taxon>Thiotrichales</taxon>
        <taxon>Piscirickettsiaceae</taxon>
        <taxon>Methylophaga</taxon>
    </lineage>
</organism>
<gene>
    <name evidence="2" type="ORF">LP43_1250</name>
</gene>
<dbReference type="Proteomes" id="UP000029999">
    <property type="component" value="Unassembled WGS sequence"/>
</dbReference>
<evidence type="ECO:0000313" key="3">
    <source>
        <dbReference type="Proteomes" id="UP000029999"/>
    </source>
</evidence>
<name>A0A0A0BE25_9GAMM</name>
<evidence type="ECO:0000313" key="2">
    <source>
        <dbReference type="EMBL" id="KGM06758.1"/>
    </source>
</evidence>
<dbReference type="STRING" id="392484.LP43_1250"/>
<keyword evidence="1" id="KW-1133">Transmembrane helix</keyword>
<accession>A0A0A0BE25</accession>
<dbReference type="AlphaFoldDB" id="A0A0A0BE25"/>
<dbReference type="EMBL" id="JRQD01000003">
    <property type="protein sequence ID" value="KGM06758.1"/>
    <property type="molecule type" value="Genomic_DNA"/>
</dbReference>
<proteinExistence type="predicted"/>
<dbReference type="RefSeq" id="WP_036313319.1">
    <property type="nucleotide sequence ID" value="NZ_JRQD01000003.1"/>
</dbReference>
<keyword evidence="1" id="KW-0812">Transmembrane</keyword>
<comment type="caution">
    <text evidence="2">The sequence shown here is derived from an EMBL/GenBank/DDBJ whole genome shotgun (WGS) entry which is preliminary data.</text>
</comment>
<reference evidence="2 3" key="1">
    <citation type="submission" date="2014-09" db="EMBL/GenBank/DDBJ databases">
        <authorList>
            <person name="Grob C."/>
            <person name="Taubert M."/>
            <person name="Howat A.M."/>
            <person name="Burns O.J."/>
            <person name="Dixon J.L."/>
            <person name="Chen Y."/>
            <person name="Murrell J.C."/>
        </authorList>
    </citation>
    <scope>NUCLEOTIDE SEQUENCE [LARGE SCALE GENOMIC DNA]</scope>
    <source>
        <strain evidence="2">L4</strain>
    </source>
</reference>
<protein>
    <submittedName>
        <fullName evidence="2">Uncharacterized protein</fullName>
    </submittedName>
</protein>
<sequence length="79" mass="9434">MTIQLLEIFSMDIHNMSPADWVGMTITVITFITLTIAYSKVFHPKNKESLEAHRYHLIDHDREVPYWGREKKPTRIRHK</sequence>